<evidence type="ECO:0000256" key="20">
    <source>
        <dbReference type="SAM" id="SignalP"/>
    </source>
</evidence>
<comment type="pathway">
    <text evidence="1">Phospholipid metabolism; phosphatidylglycerol biosynthesis; phosphatidylglycerol from CDP-diacylglycerol: step 1/2.</text>
</comment>
<dbReference type="PANTHER" id="PTHR12586">
    <property type="entry name" value="CDP-DIACYLGLYCEROL--SERINE O-PHOSPHATIDYLTRANSFERASE"/>
    <property type="match status" value="1"/>
</dbReference>
<sequence>MKIMSPIFSFFITLFNMIKRALAPIVQPQRLFAALMVIGGRSATATTSCGNGSSSQSPPSTPLLSSKSSTITSNKKAAIPASQLYIPKKSTLDSRQMGNYSREYSTTTTKKLIFSDTYLNDLFWQLSSQGPAFEVNPNKIDFIQEPIDFYNHLIDGVKRSKKRITMASLYLGTGKQEIELVKEMKLAMERNKELKIHILLDGLRGTRIGVDKESSATILDELLNLYSDRVTISMYHTPDLNGVLKKVLPPRINETIGVQHIKTYVFDDDLLLSGANLSKDYFTNRQDRYVLIRSTKSVSNYFNEIVEIIGSLSLRVDKDNKNQLLLSSGSIDPVTQSNEFKSLAYRKLSTLLKPHSFYPNSTSDNKSVDSPFDCNSINNEETTWIFPTIQMGPFNIRQDEVVTSHIFESVPSDSKFFITSPYFNLTENYLNLILTGKPKLDIITCSPQANGFYGSKGLSSAVPDCYAIIEKRFLQRVHDTANDKRISVQEYIRDKWTYHAKGLWIQVKNQSHPSITLIGSPNFGSRSVEKDLEAQIILITQNKQLQQKMENEKNYLWTDTQDANLELFEKRKVSLMVRVLVYIFGLSFTKSITTTTTTTTVRHISNTPTSESPKILEYKRNRDQVINAHNEKFRFSIINLTKAANISKTKHNLSISDAQLLGKLMSGVSMCASFLSDEERISAQIISDINPTHIYAEAIHVGEVRGFLINGDTPRLETPDQVVNRKGIFQFSKILYGHLKPIQSVVAVEDKDLTITKEFQHYFDQSEQIPSFIQLETKLKTKSNNNNDNTNYIVINDEIQKQPEKEEVEQQQQQQQQEIINSNNDIVDNDQLEFNGGILIQTLPSATEEDLNQLKSNIEKYSLADLFLNEKKSIREILSIVTNNDPSIEVISTIFVDFYCRCTLKTFKDKILTLGINEIKHLEEHNHNELKCIYCNRYHYLKDTDFKEMITHLEQEKEQKLKVLKEMENEQQQQQQENNDSEKINDETKKE</sequence>
<dbReference type="SUPFAM" id="SSF56024">
    <property type="entry name" value="Phospholipase D/nuclease"/>
    <property type="match status" value="1"/>
</dbReference>
<evidence type="ECO:0000256" key="8">
    <source>
        <dbReference type="ARBA" id="ARBA00022737"/>
    </source>
</evidence>
<dbReference type="SUPFAM" id="SSF64397">
    <property type="entry name" value="Hsp33 domain"/>
    <property type="match status" value="1"/>
</dbReference>
<evidence type="ECO:0000256" key="5">
    <source>
        <dbReference type="ARBA" id="ARBA00022490"/>
    </source>
</evidence>
<keyword evidence="5" id="KW-0963">Cytoplasm</keyword>
<dbReference type="GO" id="GO:0006457">
    <property type="term" value="P:protein folding"/>
    <property type="evidence" value="ECO:0007669"/>
    <property type="project" value="InterPro"/>
</dbReference>
<keyword evidence="15" id="KW-0594">Phospholipid biosynthesis</keyword>
<evidence type="ECO:0000256" key="4">
    <source>
        <dbReference type="ARBA" id="ARBA00013170"/>
    </source>
</evidence>
<dbReference type="FunFam" id="3.30.870.10:FF:000044">
    <property type="entry name" value="CDP-diacylglycerol--glycerol-3-phosphate 3-phosphatidyltransferase"/>
    <property type="match status" value="1"/>
</dbReference>
<comment type="similarity">
    <text evidence="3">Belongs to the CDP-alcohol phosphatidyltransferase class-II family.</text>
</comment>
<keyword evidence="17" id="KW-0676">Redox-active center</keyword>
<dbReference type="GO" id="GO:0005524">
    <property type="term" value="F:ATP binding"/>
    <property type="evidence" value="ECO:0007669"/>
    <property type="project" value="UniProtKB-KW"/>
</dbReference>
<evidence type="ECO:0000256" key="6">
    <source>
        <dbReference type="ARBA" id="ARBA00022516"/>
    </source>
</evidence>
<feature type="domain" description="PLD phosphodiesterase" evidence="21">
    <location>
        <begin position="255"/>
        <end position="281"/>
    </location>
</feature>
<dbReference type="GO" id="GO:0032049">
    <property type="term" value="P:cardiolipin biosynthetic process"/>
    <property type="evidence" value="ECO:0007669"/>
    <property type="project" value="InterPro"/>
</dbReference>
<feature type="chain" id="PRO_5042910974" description="CDP-diacylglycerol--glycerol-3-phosphate 1-phosphatidyltransferase" evidence="20">
    <location>
        <begin position="24"/>
        <end position="991"/>
    </location>
</feature>
<evidence type="ECO:0000256" key="1">
    <source>
        <dbReference type="ARBA" id="ARBA00005042"/>
    </source>
</evidence>
<dbReference type="EMBL" id="JAVFKY010000004">
    <property type="protein sequence ID" value="KAK5577935.1"/>
    <property type="molecule type" value="Genomic_DNA"/>
</dbReference>
<keyword evidence="10" id="KW-0862">Zinc</keyword>
<proteinExistence type="inferred from homology"/>
<dbReference type="PANTHER" id="PTHR12586:SF1">
    <property type="entry name" value="CDP-DIACYLGLYCEROL--GLYCEROL-3-PHOSPHATE 3-PHOSPHATIDYLTRANSFERASE, MITOCHONDRIAL"/>
    <property type="match status" value="1"/>
</dbReference>
<dbReference type="EC" id="2.7.8.5" evidence="4"/>
<keyword evidence="7" id="KW-0808">Transferase</keyword>
<protein>
    <recommendedName>
        <fullName evidence="4">CDP-diacylglycerol--glycerol-3-phosphate 1-phosphatidyltransferase</fullName>
        <ecNumber evidence="4">2.7.8.5</ecNumber>
    </recommendedName>
</protein>
<keyword evidence="13" id="KW-1015">Disulfide bond</keyword>
<accession>A0AAN7U3M8</accession>
<dbReference type="InterPro" id="IPR016154">
    <property type="entry name" value="Heat_shock_Hsp33_C"/>
</dbReference>
<evidence type="ECO:0000256" key="7">
    <source>
        <dbReference type="ARBA" id="ARBA00022679"/>
    </source>
</evidence>
<evidence type="ECO:0000256" key="11">
    <source>
        <dbReference type="ARBA" id="ARBA00022840"/>
    </source>
</evidence>
<evidence type="ECO:0000256" key="3">
    <source>
        <dbReference type="ARBA" id="ARBA00010682"/>
    </source>
</evidence>
<dbReference type="InterPro" id="IPR001736">
    <property type="entry name" value="PLipase_D/transphosphatidylase"/>
</dbReference>
<keyword evidence="20" id="KW-0732">Signal</keyword>
<feature type="compositionally biased region" description="Basic and acidic residues" evidence="19">
    <location>
        <begin position="980"/>
        <end position="991"/>
    </location>
</feature>
<dbReference type="SUPFAM" id="SSF118352">
    <property type="entry name" value="HSP33 redox switch-like"/>
    <property type="match status" value="1"/>
</dbReference>
<gene>
    <name evidence="22" type="ORF">RB653_002883</name>
</gene>
<keyword evidence="14" id="KW-0143">Chaperone</keyword>
<evidence type="ECO:0000256" key="14">
    <source>
        <dbReference type="ARBA" id="ARBA00023186"/>
    </source>
</evidence>
<comment type="pathway">
    <text evidence="2">Lipid metabolism.</text>
</comment>
<dbReference type="GO" id="GO:0008444">
    <property type="term" value="F:CDP-diacylglycerol-glycerol-3-phosphate 3-phosphatidyltransferase activity"/>
    <property type="evidence" value="ECO:0007669"/>
    <property type="project" value="UniProtKB-EC"/>
</dbReference>
<keyword evidence="6" id="KW-0444">Lipid biosynthesis</keyword>
<evidence type="ECO:0000256" key="13">
    <source>
        <dbReference type="ARBA" id="ARBA00023157"/>
    </source>
</evidence>
<dbReference type="CDD" id="cd09135">
    <property type="entry name" value="PLDc_PGS1_euk_1"/>
    <property type="match status" value="1"/>
</dbReference>
<dbReference type="Gene3D" id="3.90.1280.10">
    <property type="entry name" value="HSP33 redox switch-like"/>
    <property type="match status" value="1"/>
</dbReference>
<evidence type="ECO:0000313" key="23">
    <source>
        <dbReference type="Proteomes" id="UP001344447"/>
    </source>
</evidence>
<dbReference type="GO" id="GO:0005739">
    <property type="term" value="C:mitochondrion"/>
    <property type="evidence" value="ECO:0007669"/>
    <property type="project" value="TreeGrafter"/>
</dbReference>
<keyword evidence="9" id="KW-0547">Nucleotide-binding</keyword>
<dbReference type="SMART" id="SM00155">
    <property type="entry name" value="PLDc"/>
    <property type="match status" value="2"/>
</dbReference>
<keyword evidence="23" id="KW-1185">Reference proteome</keyword>
<evidence type="ECO:0000259" key="21">
    <source>
        <dbReference type="PROSITE" id="PS50035"/>
    </source>
</evidence>
<keyword evidence="12" id="KW-0443">Lipid metabolism</keyword>
<dbReference type="InterPro" id="IPR016153">
    <property type="entry name" value="Heat_shock_Hsp33_N"/>
</dbReference>
<name>A0AAN7U3M8_9MYCE</name>
<keyword evidence="8" id="KW-0677">Repeat</keyword>
<dbReference type="AlphaFoldDB" id="A0AAN7U3M8"/>
<evidence type="ECO:0000256" key="16">
    <source>
        <dbReference type="ARBA" id="ARBA00023264"/>
    </source>
</evidence>
<evidence type="ECO:0000256" key="12">
    <source>
        <dbReference type="ARBA" id="ARBA00023098"/>
    </source>
</evidence>
<keyword evidence="16" id="KW-1208">Phospholipid metabolism</keyword>
<organism evidence="22 23">
    <name type="scientific">Dictyostelium firmibasis</name>
    <dbReference type="NCBI Taxonomy" id="79012"/>
    <lineage>
        <taxon>Eukaryota</taxon>
        <taxon>Amoebozoa</taxon>
        <taxon>Evosea</taxon>
        <taxon>Eumycetozoa</taxon>
        <taxon>Dictyostelia</taxon>
        <taxon>Dictyosteliales</taxon>
        <taxon>Dictyosteliaceae</taxon>
        <taxon>Dictyostelium</taxon>
    </lineage>
</organism>
<evidence type="ECO:0000256" key="2">
    <source>
        <dbReference type="ARBA" id="ARBA00005189"/>
    </source>
</evidence>
<dbReference type="Gene3D" id="3.55.30.10">
    <property type="entry name" value="Hsp33 domain"/>
    <property type="match status" value="1"/>
</dbReference>
<dbReference type="PROSITE" id="PS50035">
    <property type="entry name" value="PLD"/>
    <property type="match status" value="1"/>
</dbReference>
<feature type="signal peptide" evidence="20">
    <location>
        <begin position="1"/>
        <end position="23"/>
    </location>
</feature>
<dbReference type="Pfam" id="PF01430">
    <property type="entry name" value="HSP33"/>
    <property type="match status" value="2"/>
</dbReference>
<evidence type="ECO:0000313" key="22">
    <source>
        <dbReference type="EMBL" id="KAK5577935.1"/>
    </source>
</evidence>
<evidence type="ECO:0000256" key="10">
    <source>
        <dbReference type="ARBA" id="ARBA00022833"/>
    </source>
</evidence>
<dbReference type="Proteomes" id="UP001344447">
    <property type="component" value="Unassembled WGS sequence"/>
</dbReference>
<feature type="region of interest" description="Disordered" evidence="19">
    <location>
        <begin position="961"/>
        <end position="991"/>
    </location>
</feature>
<comment type="catalytic activity">
    <reaction evidence="18">
        <text>a CDP-1,2-diacyl-sn-glycerol + sn-glycerol 3-phosphate = a 1,2-diacyl-sn-glycero-3-phospho-(1'-sn-glycero-3'-phosphate) + CMP + H(+)</text>
        <dbReference type="Rhea" id="RHEA:12593"/>
        <dbReference type="ChEBI" id="CHEBI:15378"/>
        <dbReference type="ChEBI" id="CHEBI:57597"/>
        <dbReference type="ChEBI" id="CHEBI:58332"/>
        <dbReference type="ChEBI" id="CHEBI:60110"/>
        <dbReference type="ChEBI" id="CHEBI:60377"/>
        <dbReference type="EC" id="2.7.8.5"/>
    </reaction>
</comment>
<keyword evidence="11" id="KW-0067">ATP-binding</keyword>
<comment type="caution">
    <text evidence="22">The sequence shown here is derived from an EMBL/GenBank/DDBJ whole genome shotgun (WGS) entry which is preliminary data.</text>
</comment>
<dbReference type="InterPro" id="IPR016270">
    <property type="entry name" value="PGS1"/>
</dbReference>
<evidence type="ECO:0000256" key="17">
    <source>
        <dbReference type="ARBA" id="ARBA00023284"/>
    </source>
</evidence>
<feature type="region of interest" description="Disordered" evidence="19">
    <location>
        <begin position="47"/>
        <end position="68"/>
    </location>
</feature>
<evidence type="ECO:0000256" key="9">
    <source>
        <dbReference type="ARBA" id="ARBA00022741"/>
    </source>
</evidence>
<evidence type="ECO:0000256" key="19">
    <source>
        <dbReference type="SAM" id="MobiDB-lite"/>
    </source>
</evidence>
<dbReference type="InterPro" id="IPR000397">
    <property type="entry name" value="Heat_shock_Hsp33"/>
</dbReference>
<dbReference type="CDD" id="cd09137">
    <property type="entry name" value="PLDc_PGS1_euk_2"/>
    <property type="match status" value="1"/>
</dbReference>
<reference evidence="22 23" key="1">
    <citation type="submission" date="2023-11" db="EMBL/GenBank/DDBJ databases">
        <title>Dfirmibasis_genome.</title>
        <authorList>
            <person name="Edelbroek B."/>
            <person name="Kjellin J."/>
            <person name="Jerlstrom-Hultqvist J."/>
            <person name="Soderbom F."/>
        </authorList>
    </citation>
    <scope>NUCLEOTIDE SEQUENCE [LARGE SCALE GENOMIC DNA]</scope>
    <source>
        <strain evidence="22 23">TNS-C-14</strain>
    </source>
</reference>
<dbReference type="GO" id="GO:0051082">
    <property type="term" value="F:unfolded protein binding"/>
    <property type="evidence" value="ECO:0007669"/>
    <property type="project" value="InterPro"/>
</dbReference>
<evidence type="ECO:0000256" key="15">
    <source>
        <dbReference type="ARBA" id="ARBA00023209"/>
    </source>
</evidence>
<dbReference type="Gene3D" id="3.30.870.10">
    <property type="entry name" value="Endonuclease Chain A"/>
    <property type="match status" value="2"/>
</dbReference>
<evidence type="ECO:0000256" key="18">
    <source>
        <dbReference type="ARBA" id="ARBA00048586"/>
    </source>
</evidence>